<dbReference type="PANTHER" id="PTHR23171:SF3">
    <property type="entry name" value="COILED-COIL DOMAIN-CONTAINING PROTEIN 68"/>
    <property type="match status" value="1"/>
</dbReference>
<feature type="region of interest" description="Disordered" evidence="2">
    <location>
        <begin position="32"/>
        <end position="97"/>
    </location>
</feature>
<accession>A0A9R0B044</accession>
<feature type="region of interest" description="Disordered" evidence="2">
    <location>
        <begin position="500"/>
        <end position="553"/>
    </location>
</feature>
<dbReference type="AlphaFoldDB" id="A0A9R0B044"/>
<protein>
    <submittedName>
        <fullName evidence="3">Myocardial zonula adherens protein-like isoform X2</fullName>
    </submittedName>
</protein>
<dbReference type="PANTHER" id="PTHR23171">
    <property type="entry name" value="GDOWN1"/>
    <property type="match status" value="1"/>
</dbReference>
<dbReference type="InterPro" id="IPR051375">
    <property type="entry name" value="Tuftelin_GRINL1A/MYZAP/CCD68"/>
</dbReference>
<sequence length="569" mass="64464">MLQNGTAGAISTTTTTEIPDLNERRIRHLRLTLRPEDSPKTQNESVSSGEKLANGPWKKKNGLMQRERPPGRESPQQADKHPMTNGIGREQPAQHGSRVYGMVQSTHTSHQQEVMARELSVSHLRDEMRYIREVRDSLEKVRERMYGQFGGMQQSVQTLTQELKAANSHKRYLESEVRTRRVAMESFDHMNSSLLSANIDLQKSLLESCQNRVGNSDETKALERSLEKTEEKLKETERQLAAAQAENRSLKNQVETSQEAKTQALKELSAQLQREYEEQLQEQQRKYREEIEALQAQLDDYMRRLEEAERNAQIAEAKIADRDQRIAEVERLLNCMAQEKGDLIKKLCECEQRLHGLDQTDHADKAVAKQSEQLKAEAAELRERIKHLNDMVFSQQRKVKAMIEEVETLRAKVAQKDMFIAELLDRIAIVECERASQTKAATRDIGVGCDLPIRSEEQPYVAPVQPSPISSAPRSSSRLNYSLLKYSPGQYSTMLRSSVLHTQETATSPTQTAPPASSYVQTSHEDGDSESPTGSELSSTSSPRARTSPSQICTPFMKLMEMSSKLNID</sequence>
<evidence type="ECO:0000256" key="1">
    <source>
        <dbReference type="SAM" id="Coils"/>
    </source>
</evidence>
<feature type="coiled-coil region" evidence="1">
    <location>
        <begin position="364"/>
        <end position="391"/>
    </location>
</feature>
<feature type="coiled-coil region" evidence="1">
    <location>
        <begin position="219"/>
        <end position="325"/>
    </location>
</feature>
<feature type="compositionally biased region" description="Low complexity" evidence="2">
    <location>
        <begin position="530"/>
        <end position="550"/>
    </location>
</feature>
<proteinExistence type="predicted"/>
<name>A0A9R0B044_CYPCA</name>
<evidence type="ECO:0000313" key="3">
    <source>
        <dbReference type="RefSeq" id="XP_042616675.1"/>
    </source>
</evidence>
<dbReference type="Proteomes" id="UP001155660">
    <property type="component" value="Chromosome A7"/>
</dbReference>
<dbReference type="GO" id="GO:0035556">
    <property type="term" value="P:intracellular signal transduction"/>
    <property type="evidence" value="ECO:0007669"/>
    <property type="project" value="TreeGrafter"/>
</dbReference>
<keyword evidence="1" id="KW-0175">Coiled coil</keyword>
<dbReference type="RefSeq" id="XP_042616675.1">
    <property type="nucleotide sequence ID" value="XM_042760741.1"/>
</dbReference>
<evidence type="ECO:0000256" key="2">
    <source>
        <dbReference type="SAM" id="MobiDB-lite"/>
    </source>
</evidence>
<dbReference type="GeneID" id="109092872"/>
<organism evidence="3">
    <name type="scientific">Cyprinus carpio</name>
    <name type="common">Common carp</name>
    <dbReference type="NCBI Taxonomy" id="7962"/>
    <lineage>
        <taxon>Eukaryota</taxon>
        <taxon>Metazoa</taxon>
        <taxon>Chordata</taxon>
        <taxon>Craniata</taxon>
        <taxon>Vertebrata</taxon>
        <taxon>Euteleostomi</taxon>
        <taxon>Actinopterygii</taxon>
        <taxon>Neopterygii</taxon>
        <taxon>Teleostei</taxon>
        <taxon>Ostariophysi</taxon>
        <taxon>Cypriniformes</taxon>
        <taxon>Cyprinidae</taxon>
        <taxon>Cyprininae</taxon>
        <taxon>Cyprinus</taxon>
    </lineage>
</organism>
<feature type="compositionally biased region" description="Low complexity" evidence="2">
    <location>
        <begin position="502"/>
        <end position="518"/>
    </location>
</feature>
<gene>
    <name evidence="3" type="primary">LOC109092872</name>
</gene>
<reference evidence="3" key="1">
    <citation type="submission" date="2025-08" db="UniProtKB">
        <authorList>
            <consortium name="RefSeq"/>
        </authorList>
    </citation>
    <scope>IDENTIFICATION</scope>
    <source>
        <tissue evidence="3">Muscle</tissue>
    </source>
</reference>